<dbReference type="InterPro" id="IPR024520">
    <property type="entry name" value="DUF3558"/>
</dbReference>
<accession>A0ABW7TPD4</accession>
<comment type="caution">
    <text evidence="3">The sequence shown here is derived from an EMBL/GenBank/DDBJ whole genome shotgun (WGS) entry which is preliminary data.</text>
</comment>
<dbReference type="GeneID" id="93503354"/>
<keyword evidence="4" id="KW-1185">Reference proteome</keyword>
<dbReference type="RefSeq" id="WP_033244538.1">
    <property type="nucleotide sequence ID" value="NZ_JBIRUQ010000004.1"/>
</dbReference>
<evidence type="ECO:0000256" key="1">
    <source>
        <dbReference type="SAM" id="MobiDB-lite"/>
    </source>
</evidence>
<organism evidence="3 4">
    <name type="scientific">Nocardia carnea</name>
    <dbReference type="NCBI Taxonomy" id="37328"/>
    <lineage>
        <taxon>Bacteria</taxon>
        <taxon>Bacillati</taxon>
        <taxon>Actinomycetota</taxon>
        <taxon>Actinomycetes</taxon>
        <taxon>Mycobacteriales</taxon>
        <taxon>Nocardiaceae</taxon>
        <taxon>Nocardia</taxon>
    </lineage>
</organism>
<evidence type="ECO:0000313" key="4">
    <source>
        <dbReference type="Proteomes" id="UP001611263"/>
    </source>
</evidence>
<sequence>MGNWRRSGYAVLVGASVVLAAGCGESNGGSAEPEGSAAGQSVAPQVPEKFDPCVDIPQEILDTENLHSTNSSTSKDEMRRGDIAWSGCRWVVSDGYSTSISATNLTIDMAREKDVQQVRETVVAGRTVIVTQRDDSGDSCTLNAELVGGSLEFGVTNPPSGRLTGDQDACDIGLRLAEKVLPLVPADA</sequence>
<feature type="signal peptide" evidence="2">
    <location>
        <begin position="1"/>
        <end position="20"/>
    </location>
</feature>
<dbReference type="Pfam" id="PF12079">
    <property type="entry name" value="DUF3558"/>
    <property type="match status" value="1"/>
</dbReference>
<dbReference type="EMBL" id="JBIRUQ010000004">
    <property type="protein sequence ID" value="MFI1462902.1"/>
    <property type="molecule type" value="Genomic_DNA"/>
</dbReference>
<keyword evidence="2" id="KW-0732">Signal</keyword>
<dbReference type="PROSITE" id="PS51257">
    <property type="entry name" value="PROKAR_LIPOPROTEIN"/>
    <property type="match status" value="1"/>
</dbReference>
<feature type="compositionally biased region" description="Low complexity" evidence="1">
    <location>
        <begin position="26"/>
        <end position="39"/>
    </location>
</feature>
<name>A0ABW7TPD4_9NOCA</name>
<feature type="region of interest" description="Disordered" evidence="1">
    <location>
        <begin position="26"/>
        <end position="49"/>
    </location>
</feature>
<gene>
    <name evidence="3" type="ORF">ACH4WX_19490</name>
</gene>
<protein>
    <submittedName>
        <fullName evidence="3">DUF3558 domain-containing protein</fullName>
    </submittedName>
</protein>
<evidence type="ECO:0000256" key="2">
    <source>
        <dbReference type="SAM" id="SignalP"/>
    </source>
</evidence>
<dbReference type="Proteomes" id="UP001611263">
    <property type="component" value="Unassembled WGS sequence"/>
</dbReference>
<proteinExistence type="predicted"/>
<feature type="chain" id="PRO_5047424450" evidence="2">
    <location>
        <begin position="21"/>
        <end position="188"/>
    </location>
</feature>
<reference evidence="3 4" key="1">
    <citation type="submission" date="2024-10" db="EMBL/GenBank/DDBJ databases">
        <title>The Natural Products Discovery Center: Release of the First 8490 Sequenced Strains for Exploring Actinobacteria Biosynthetic Diversity.</title>
        <authorList>
            <person name="Kalkreuter E."/>
            <person name="Kautsar S.A."/>
            <person name="Yang D."/>
            <person name="Bader C.D."/>
            <person name="Teijaro C.N."/>
            <person name="Fluegel L."/>
            <person name="Davis C.M."/>
            <person name="Simpson J.R."/>
            <person name="Lauterbach L."/>
            <person name="Steele A.D."/>
            <person name="Gui C."/>
            <person name="Meng S."/>
            <person name="Li G."/>
            <person name="Viehrig K."/>
            <person name="Ye F."/>
            <person name="Su P."/>
            <person name="Kiefer A.F."/>
            <person name="Nichols A."/>
            <person name="Cepeda A.J."/>
            <person name="Yan W."/>
            <person name="Fan B."/>
            <person name="Jiang Y."/>
            <person name="Adhikari A."/>
            <person name="Zheng C.-J."/>
            <person name="Schuster L."/>
            <person name="Cowan T.M."/>
            <person name="Smanski M.J."/>
            <person name="Chevrette M.G."/>
            <person name="De Carvalho L.P.S."/>
            <person name="Shen B."/>
        </authorList>
    </citation>
    <scope>NUCLEOTIDE SEQUENCE [LARGE SCALE GENOMIC DNA]</scope>
    <source>
        <strain evidence="3 4">NPDC020568</strain>
    </source>
</reference>
<evidence type="ECO:0000313" key="3">
    <source>
        <dbReference type="EMBL" id="MFI1462902.1"/>
    </source>
</evidence>